<feature type="transmembrane region" description="Helical" evidence="1">
    <location>
        <begin position="308"/>
        <end position="325"/>
    </location>
</feature>
<gene>
    <name evidence="2" type="ORF">PN36_28080</name>
</gene>
<evidence type="ECO:0000313" key="2">
    <source>
        <dbReference type="EMBL" id="KHD05832.1"/>
    </source>
</evidence>
<name>A0A0A6P5X0_9GAMM</name>
<dbReference type="Proteomes" id="UP000030428">
    <property type="component" value="Unassembled WGS sequence"/>
</dbReference>
<keyword evidence="1" id="KW-1133">Transmembrane helix</keyword>
<feature type="transmembrane region" description="Helical" evidence="1">
    <location>
        <begin position="483"/>
        <end position="510"/>
    </location>
</feature>
<comment type="caution">
    <text evidence="2">The sequence shown here is derived from an EMBL/GenBank/DDBJ whole genome shotgun (WGS) entry which is preliminary data.</text>
</comment>
<feature type="transmembrane region" description="Helical" evidence="1">
    <location>
        <begin position="416"/>
        <end position="437"/>
    </location>
</feature>
<keyword evidence="1" id="KW-0812">Transmembrane</keyword>
<reference evidence="2 3" key="1">
    <citation type="journal article" date="2016" name="Front. Microbiol.">
        <title>Single-Cell (Meta-)Genomics of a Dimorphic Candidatus Thiomargarita nelsonii Reveals Genomic Plasticity.</title>
        <authorList>
            <person name="Flood B.E."/>
            <person name="Fliss P."/>
            <person name="Jones D.S."/>
            <person name="Dick G.J."/>
            <person name="Jain S."/>
            <person name="Kaster A.K."/>
            <person name="Winkel M."/>
            <person name="Mussmann M."/>
            <person name="Bailey J."/>
        </authorList>
    </citation>
    <scope>NUCLEOTIDE SEQUENCE [LARGE SCALE GENOMIC DNA]</scope>
    <source>
        <strain evidence="2">Hydrate Ridge</strain>
    </source>
</reference>
<sequence length="518" mass="58055">MWTQKTFFTLEQPEEWGYREKLLEKANFLILPANENGLTTLVEQINAGTWQRPYPKKATEDFTAFPTYFNDFSHWWLERHAPDRAKVTELLKQVRDFLGDEGYYWFSACAVYPELRWQLTLFLGYQLKSLTEERLAKLARLPWFRYGYMPNWLRKQLIKDLSLPQEREIRTVLYNLFLLDKPLSDFSLKIAQKDTLSALVQRLLPMWAKKAPKNIPLHEDVFMTQPPESTVKKLSTLNPLDYLRLLWWVLVMPQQLIDYREEFGEKDDRRVGKWLASTLLWLPLLMPSFALGLEWLSHSHNAWLPETYLWFSAGFVGCWLLLVMLGNLNYMWAFGVMFGVAFSVAFVVAGVVAVVVAVVVALSVANGVANGVAISVAFGVAGYMAGGVAIVVAISVAFGVAIAVGFDVAGDIVGDVAFVMAFVATLVVAFGVALSVANGVANGVAISVAFGVALVGGIGVGIGVAFGALLVEKSLKTGIPSWFARFAFLLLLAAYLFLIIYCFFGGWQLFVEPPRFYK</sequence>
<feature type="transmembrane region" description="Helical" evidence="1">
    <location>
        <begin position="332"/>
        <end position="365"/>
    </location>
</feature>
<keyword evidence="1" id="KW-0472">Membrane</keyword>
<organism evidence="2 3">
    <name type="scientific">Candidatus Thiomargarita nelsonii</name>
    <dbReference type="NCBI Taxonomy" id="1003181"/>
    <lineage>
        <taxon>Bacteria</taxon>
        <taxon>Pseudomonadati</taxon>
        <taxon>Pseudomonadota</taxon>
        <taxon>Gammaproteobacteria</taxon>
        <taxon>Thiotrichales</taxon>
        <taxon>Thiotrichaceae</taxon>
        <taxon>Thiomargarita</taxon>
    </lineage>
</organism>
<evidence type="ECO:0000313" key="3">
    <source>
        <dbReference type="Proteomes" id="UP000030428"/>
    </source>
</evidence>
<dbReference type="AlphaFoldDB" id="A0A0A6P5X0"/>
<accession>A0A0A6P5X0</accession>
<protein>
    <submittedName>
        <fullName evidence="2">Uncharacterized protein</fullName>
    </submittedName>
</protein>
<keyword evidence="3" id="KW-1185">Reference proteome</keyword>
<evidence type="ECO:0000256" key="1">
    <source>
        <dbReference type="SAM" id="Phobius"/>
    </source>
</evidence>
<feature type="transmembrane region" description="Helical" evidence="1">
    <location>
        <begin position="443"/>
        <end position="471"/>
    </location>
</feature>
<proteinExistence type="predicted"/>
<feature type="transmembrane region" description="Helical" evidence="1">
    <location>
        <begin position="274"/>
        <end position="296"/>
    </location>
</feature>
<dbReference type="EMBL" id="JSZA02000179">
    <property type="protein sequence ID" value="KHD05832.1"/>
    <property type="molecule type" value="Genomic_DNA"/>
</dbReference>
<feature type="transmembrane region" description="Helical" evidence="1">
    <location>
        <begin position="371"/>
        <end position="404"/>
    </location>
</feature>